<dbReference type="AlphaFoldDB" id="A0AA88VGD3"/>
<dbReference type="Gene3D" id="2.40.50.140">
    <property type="entry name" value="Nucleic acid-binding proteins"/>
    <property type="match status" value="1"/>
</dbReference>
<keyword evidence="3" id="KW-1185">Reference proteome</keyword>
<reference evidence="2" key="1">
    <citation type="submission" date="2022-12" db="EMBL/GenBank/DDBJ databases">
        <title>Draft genome assemblies for two species of Escallonia (Escalloniales).</title>
        <authorList>
            <person name="Chanderbali A."/>
            <person name="Dervinis C."/>
            <person name="Anghel I."/>
            <person name="Soltis D."/>
            <person name="Soltis P."/>
            <person name="Zapata F."/>
        </authorList>
    </citation>
    <scope>NUCLEOTIDE SEQUENCE</scope>
    <source>
        <strain evidence="2">UCBG64.0493</strain>
        <tissue evidence="2">Leaf</tissue>
    </source>
</reference>
<evidence type="ECO:0000313" key="3">
    <source>
        <dbReference type="Proteomes" id="UP001188597"/>
    </source>
</evidence>
<protein>
    <recommendedName>
        <fullName evidence="1">Cell division control protein 24 OB domain-containing protein</fullName>
    </recommendedName>
</protein>
<comment type="caution">
    <text evidence="2">The sequence shown here is derived from an EMBL/GenBank/DDBJ whole genome shotgun (WGS) entry which is preliminary data.</text>
</comment>
<dbReference type="EMBL" id="JAVXUP010001781">
    <property type="protein sequence ID" value="KAK3008170.1"/>
    <property type="molecule type" value="Genomic_DNA"/>
</dbReference>
<dbReference type="Pfam" id="PF17244">
    <property type="entry name" value="CDC24_OB3"/>
    <property type="match status" value="1"/>
</dbReference>
<proteinExistence type="predicted"/>
<accession>A0AA88VGD3</accession>
<feature type="domain" description="Cell division control protein 24 OB" evidence="1">
    <location>
        <begin position="39"/>
        <end position="242"/>
    </location>
</feature>
<gene>
    <name evidence="2" type="ORF">RJ639_013982</name>
</gene>
<organism evidence="2 3">
    <name type="scientific">Escallonia herrerae</name>
    <dbReference type="NCBI Taxonomy" id="1293975"/>
    <lineage>
        <taxon>Eukaryota</taxon>
        <taxon>Viridiplantae</taxon>
        <taxon>Streptophyta</taxon>
        <taxon>Embryophyta</taxon>
        <taxon>Tracheophyta</taxon>
        <taxon>Spermatophyta</taxon>
        <taxon>Magnoliopsida</taxon>
        <taxon>eudicotyledons</taxon>
        <taxon>Gunneridae</taxon>
        <taxon>Pentapetalae</taxon>
        <taxon>asterids</taxon>
        <taxon>campanulids</taxon>
        <taxon>Escalloniales</taxon>
        <taxon>Escalloniaceae</taxon>
        <taxon>Escallonia</taxon>
    </lineage>
</organism>
<sequence length="280" mass="31632">MLSALDPSQASKVSQITLPCDSQGSIDFSSYPFRSFVVDLRDKMTSISLYGVVADISRENNDAEATFSLRIEDVIGEVRPWPHRVHFWLDMFCVKAKPVLWFENDAGASFINLSCLPALLNSSCLHKSSYLSDLSNQSSNTHICRVWLDQIEHCHVNTRLSHALCGYFLNKTTGEDVYCSFCCRNCDATEVARTFHLKITLADESAKVFAWCTGQTATELLQISPDEFYELPEEEQIMYPSSRFAVALVNCRRQGYGLADGLMQEDDMLMWEITRALKSS</sequence>
<dbReference type="Proteomes" id="UP001188597">
    <property type="component" value="Unassembled WGS sequence"/>
</dbReference>
<name>A0AA88VGD3_9ASTE</name>
<dbReference type="PANTHER" id="PTHR36033:SF1">
    <property type="entry name" value="NUCLEIC ACID-BINDING PROTEINS SUPERFAMILY"/>
    <property type="match status" value="1"/>
</dbReference>
<dbReference type="InterPro" id="IPR012340">
    <property type="entry name" value="NA-bd_OB-fold"/>
</dbReference>
<evidence type="ECO:0000259" key="1">
    <source>
        <dbReference type="Pfam" id="PF17244"/>
    </source>
</evidence>
<evidence type="ECO:0000313" key="2">
    <source>
        <dbReference type="EMBL" id="KAK3008170.1"/>
    </source>
</evidence>
<dbReference type="InterPro" id="IPR035203">
    <property type="entry name" value="Cdc24_OB3"/>
</dbReference>
<dbReference type="SUPFAM" id="SSF50249">
    <property type="entry name" value="Nucleic acid-binding proteins"/>
    <property type="match status" value="1"/>
</dbReference>
<dbReference type="PANTHER" id="PTHR36033">
    <property type="entry name" value="NUCLEIC ACID-BINDING PROTEINS SUPERFAMILY"/>
    <property type="match status" value="1"/>
</dbReference>